<accession>A0A9D2S5D9</accession>
<dbReference type="Proteomes" id="UP000824208">
    <property type="component" value="Unassembled WGS sequence"/>
</dbReference>
<sequence length="167" mass="18141">MSALELVRTAVLNVLQAADIPAAAAYSDDWAATYEAPVLTVGVGGGGSLRVGFHDYLGEWYDEKTASYQERYGKELDVSLLLDAYAPRAVGAAGCDTLLDQVQNVLTASPPAGLRMGDMEWGEVDFDREADLFRRRATLHCSAAFVATIQEETGLLLDFKLKGELRH</sequence>
<evidence type="ECO:0000313" key="2">
    <source>
        <dbReference type="Proteomes" id="UP000824208"/>
    </source>
</evidence>
<gene>
    <name evidence="1" type="ORF">H9714_04165</name>
</gene>
<proteinExistence type="predicted"/>
<organism evidence="1 2">
    <name type="scientific">Candidatus Flavonifractor intestinipullorum</name>
    <dbReference type="NCBI Taxonomy" id="2838587"/>
    <lineage>
        <taxon>Bacteria</taxon>
        <taxon>Bacillati</taxon>
        <taxon>Bacillota</taxon>
        <taxon>Clostridia</taxon>
        <taxon>Eubacteriales</taxon>
        <taxon>Oscillospiraceae</taxon>
        <taxon>Flavonifractor</taxon>
    </lineage>
</organism>
<dbReference type="EMBL" id="DWYC01000045">
    <property type="protein sequence ID" value="HJB56729.1"/>
    <property type="molecule type" value="Genomic_DNA"/>
</dbReference>
<dbReference type="AlphaFoldDB" id="A0A9D2S5D9"/>
<protein>
    <submittedName>
        <fullName evidence="1">Uncharacterized protein</fullName>
    </submittedName>
</protein>
<reference evidence="1" key="1">
    <citation type="journal article" date="2021" name="PeerJ">
        <title>Extensive microbial diversity within the chicken gut microbiome revealed by metagenomics and culture.</title>
        <authorList>
            <person name="Gilroy R."/>
            <person name="Ravi A."/>
            <person name="Getino M."/>
            <person name="Pursley I."/>
            <person name="Horton D.L."/>
            <person name="Alikhan N.F."/>
            <person name="Baker D."/>
            <person name="Gharbi K."/>
            <person name="Hall N."/>
            <person name="Watson M."/>
            <person name="Adriaenssens E.M."/>
            <person name="Foster-Nyarko E."/>
            <person name="Jarju S."/>
            <person name="Secka A."/>
            <person name="Antonio M."/>
            <person name="Oren A."/>
            <person name="Chaudhuri R.R."/>
            <person name="La Ragione R."/>
            <person name="Hildebrand F."/>
            <person name="Pallen M.J."/>
        </authorList>
    </citation>
    <scope>NUCLEOTIDE SEQUENCE</scope>
    <source>
        <strain evidence="1">CHK189-11263</strain>
    </source>
</reference>
<comment type="caution">
    <text evidence="1">The sequence shown here is derived from an EMBL/GenBank/DDBJ whole genome shotgun (WGS) entry which is preliminary data.</text>
</comment>
<evidence type="ECO:0000313" key="1">
    <source>
        <dbReference type="EMBL" id="HJB56729.1"/>
    </source>
</evidence>
<name>A0A9D2S5D9_9FIRM</name>
<reference evidence="1" key="2">
    <citation type="submission" date="2021-04" db="EMBL/GenBank/DDBJ databases">
        <authorList>
            <person name="Gilroy R."/>
        </authorList>
    </citation>
    <scope>NUCLEOTIDE SEQUENCE</scope>
    <source>
        <strain evidence="1">CHK189-11263</strain>
    </source>
</reference>